<proteinExistence type="predicted"/>
<protein>
    <recommendedName>
        <fullName evidence="1">F-box domain-containing protein</fullName>
    </recommendedName>
</protein>
<reference evidence="2" key="2">
    <citation type="journal article" date="2023" name="Plants (Basel)">
        <title>Annotation of the Turnera subulata (Passifloraceae) Draft Genome Reveals the S-Locus Evolved after the Divergence of Turneroideae from Passifloroideae in a Stepwise Manner.</title>
        <authorList>
            <person name="Henning P.M."/>
            <person name="Roalson E.H."/>
            <person name="Mir W."/>
            <person name="McCubbin A.G."/>
            <person name="Shore J.S."/>
        </authorList>
    </citation>
    <scope>NUCLEOTIDE SEQUENCE</scope>
    <source>
        <strain evidence="2">F60SS</strain>
    </source>
</reference>
<dbReference type="EMBL" id="JAKUCV010003210">
    <property type="protein sequence ID" value="KAJ4839735.1"/>
    <property type="molecule type" value="Genomic_DNA"/>
</dbReference>
<dbReference type="PANTHER" id="PTHR31672:SF13">
    <property type="entry name" value="F-BOX PROTEIN CPR30-LIKE"/>
    <property type="match status" value="1"/>
</dbReference>
<feature type="domain" description="F-box" evidence="1">
    <location>
        <begin position="14"/>
        <end position="50"/>
    </location>
</feature>
<dbReference type="InterPro" id="IPR001810">
    <property type="entry name" value="F-box_dom"/>
</dbReference>
<keyword evidence="3" id="KW-1185">Reference proteome</keyword>
<organism evidence="2 3">
    <name type="scientific">Turnera subulata</name>
    <dbReference type="NCBI Taxonomy" id="218843"/>
    <lineage>
        <taxon>Eukaryota</taxon>
        <taxon>Viridiplantae</taxon>
        <taxon>Streptophyta</taxon>
        <taxon>Embryophyta</taxon>
        <taxon>Tracheophyta</taxon>
        <taxon>Spermatophyta</taxon>
        <taxon>Magnoliopsida</taxon>
        <taxon>eudicotyledons</taxon>
        <taxon>Gunneridae</taxon>
        <taxon>Pentapetalae</taxon>
        <taxon>rosids</taxon>
        <taxon>fabids</taxon>
        <taxon>Malpighiales</taxon>
        <taxon>Passifloraceae</taxon>
        <taxon>Turnera</taxon>
    </lineage>
</organism>
<dbReference type="CDD" id="cd22157">
    <property type="entry name" value="F-box_AtFBW1-like"/>
    <property type="match status" value="1"/>
</dbReference>
<dbReference type="SUPFAM" id="SSF81383">
    <property type="entry name" value="F-box domain"/>
    <property type="match status" value="1"/>
</dbReference>
<dbReference type="InterPro" id="IPR036047">
    <property type="entry name" value="F-box-like_dom_sf"/>
</dbReference>
<dbReference type="OrthoDB" id="1751495at2759"/>
<dbReference type="Pfam" id="PF00646">
    <property type="entry name" value="F-box"/>
    <property type="match status" value="1"/>
</dbReference>
<name>A0A9Q0FZW9_9ROSI</name>
<accession>A0A9Q0FZW9</accession>
<dbReference type="Proteomes" id="UP001141552">
    <property type="component" value="Unassembled WGS sequence"/>
</dbReference>
<comment type="caution">
    <text evidence="2">The sequence shown here is derived from an EMBL/GenBank/DDBJ whole genome shotgun (WGS) entry which is preliminary data.</text>
</comment>
<sequence>MDMGGENTMSKGSIPLAVVTNILCSLPVNSVLRFKTVAKAWCSLIDSSDFARFHLSVSIETNDDLMLLMLTNQRSTDDDKPGVVLSADFYSLDDVEVDDDGDGGASSRLRQVRPRSYPFKPRKTGTYALGSSCNGMLAFGSYYGDLDFWNPATNQCYSTSVLDSDQS</sequence>
<reference evidence="2" key="1">
    <citation type="submission" date="2022-02" db="EMBL/GenBank/DDBJ databases">
        <authorList>
            <person name="Henning P.M."/>
            <person name="McCubbin A.G."/>
            <person name="Shore J.S."/>
        </authorList>
    </citation>
    <scope>NUCLEOTIDE SEQUENCE</scope>
    <source>
        <strain evidence="2">F60SS</strain>
        <tissue evidence="2">Leaves</tissue>
    </source>
</reference>
<evidence type="ECO:0000313" key="2">
    <source>
        <dbReference type="EMBL" id="KAJ4839735.1"/>
    </source>
</evidence>
<gene>
    <name evidence="2" type="ORF">Tsubulata_026661</name>
</gene>
<dbReference type="AlphaFoldDB" id="A0A9Q0FZW9"/>
<evidence type="ECO:0000313" key="3">
    <source>
        <dbReference type="Proteomes" id="UP001141552"/>
    </source>
</evidence>
<evidence type="ECO:0000259" key="1">
    <source>
        <dbReference type="Pfam" id="PF00646"/>
    </source>
</evidence>
<dbReference type="InterPro" id="IPR050796">
    <property type="entry name" value="SCF_F-box_component"/>
</dbReference>
<dbReference type="PANTHER" id="PTHR31672">
    <property type="entry name" value="BNACNNG10540D PROTEIN"/>
    <property type="match status" value="1"/>
</dbReference>